<feature type="signal peptide" evidence="2">
    <location>
        <begin position="1"/>
        <end position="28"/>
    </location>
</feature>
<evidence type="ECO:0000256" key="1">
    <source>
        <dbReference type="SAM" id="MobiDB-lite"/>
    </source>
</evidence>
<sequence>MSKMKQTLPLVAAALVLTTGSFIGPSFIQPEAVAASKPANPTTTTTTTTPSHLIGTRTAARTPAELLTLLGERIKAKDVEGIIALHEPEAAIVDYDGSIVRGHAAIRAFYIEWFKLDPVLTVNPLQTVVAGGWRTWDGKTRDRTASIMGDYSLTQNAADGTRETFTGAFCDTVKEQWDGSWLYIQDNPYPPHGGPAPTAAHH</sequence>
<evidence type="ECO:0000259" key="3">
    <source>
        <dbReference type="Pfam" id="PF12680"/>
    </source>
</evidence>
<gene>
    <name evidence="4" type="ORF">GCM10010497_55010</name>
</gene>
<evidence type="ECO:0000256" key="2">
    <source>
        <dbReference type="SAM" id="SignalP"/>
    </source>
</evidence>
<dbReference type="InterPro" id="IPR032710">
    <property type="entry name" value="NTF2-like_dom_sf"/>
</dbReference>
<feature type="domain" description="SnoaL-like" evidence="3">
    <location>
        <begin position="73"/>
        <end position="174"/>
    </location>
</feature>
<reference evidence="4 5" key="1">
    <citation type="journal article" date="2014" name="Int. J. Syst. Evol. Microbiol.">
        <title>Complete genome sequence of Corynebacterium casei LMG S-19264T (=DSM 44701T), isolated from a smear-ripened cheese.</title>
        <authorList>
            <consortium name="US DOE Joint Genome Institute (JGI-PGF)"/>
            <person name="Walter F."/>
            <person name="Albersmeier A."/>
            <person name="Kalinowski J."/>
            <person name="Ruckert C."/>
        </authorList>
    </citation>
    <scope>NUCLEOTIDE SEQUENCE [LARGE SCALE GENOMIC DNA]</scope>
    <source>
        <strain evidence="4 5">JCM 4205</strain>
    </source>
</reference>
<name>A0AAV4KSG9_9ACTN</name>
<organism evidence="4 5">
    <name type="scientific">Streptomyces cinereoruber</name>
    <dbReference type="NCBI Taxonomy" id="67260"/>
    <lineage>
        <taxon>Bacteria</taxon>
        <taxon>Bacillati</taxon>
        <taxon>Actinomycetota</taxon>
        <taxon>Actinomycetes</taxon>
        <taxon>Kitasatosporales</taxon>
        <taxon>Streptomycetaceae</taxon>
        <taxon>Streptomyces</taxon>
    </lineage>
</organism>
<proteinExistence type="predicted"/>
<dbReference type="Gene3D" id="3.10.450.50">
    <property type="match status" value="1"/>
</dbReference>
<accession>A0AAV4KSG9</accession>
<feature type="chain" id="PRO_5043932482" description="SnoaL-like domain-containing protein" evidence="2">
    <location>
        <begin position="29"/>
        <end position="202"/>
    </location>
</feature>
<dbReference type="InterPro" id="IPR037401">
    <property type="entry name" value="SnoaL-like"/>
</dbReference>
<dbReference type="Proteomes" id="UP000642014">
    <property type="component" value="Unassembled WGS sequence"/>
</dbReference>
<dbReference type="AlphaFoldDB" id="A0AAV4KSG9"/>
<evidence type="ECO:0000313" key="5">
    <source>
        <dbReference type="Proteomes" id="UP000642014"/>
    </source>
</evidence>
<comment type="caution">
    <text evidence="4">The sequence shown here is derived from an EMBL/GenBank/DDBJ whole genome shotgun (WGS) entry which is preliminary data.</text>
</comment>
<dbReference type="GeneID" id="95455244"/>
<dbReference type="SUPFAM" id="SSF54427">
    <property type="entry name" value="NTF2-like"/>
    <property type="match status" value="1"/>
</dbReference>
<dbReference type="EMBL" id="BMSJ01000012">
    <property type="protein sequence ID" value="GGR44603.1"/>
    <property type="molecule type" value="Genomic_DNA"/>
</dbReference>
<dbReference type="Pfam" id="PF12680">
    <property type="entry name" value="SnoaL_2"/>
    <property type="match status" value="1"/>
</dbReference>
<evidence type="ECO:0000313" key="4">
    <source>
        <dbReference type="EMBL" id="GGR44603.1"/>
    </source>
</evidence>
<protein>
    <recommendedName>
        <fullName evidence="3">SnoaL-like domain-containing protein</fullName>
    </recommendedName>
</protein>
<keyword evidence="2" id="KW-0732">Signal</keyword>
<dbReference type="RefSeq" id="WP_152370333.1">
    <property type="nucleotide sequence ID" value="NZ_BMSJ01000012.1"/>
</dbReference>
<feature type="region of interest" description="Disordered" evidence="1">
    <location>
        <begin position="34"/>
        <end position="55"/>
    </location>
</feature>